<feature type="compositionally biased region" description="Acidic residues" evidence="5">
    <location>
        <begin position="182"/>
        <end position="195"/>
    </location>
</feature>
<keyword evidence="3" id="KW-0493">Microtubule</keyword>
<feature type="compositionally biased region" description="Basic and acidic residues" evidence="5">
    <location>
        <begin position="146"/>
        <end position="155"/>
    </location>
</feature>
<dbReference type="PANTHER" id="PTHR19302:SF14">
    <property type="entry name" value="GAMMA-TUBULIN COMPLEX COMPONENT 3"/>
    <property type="match status" value="1"/>
</dbReference>
<reference evidence="7" key="1">
    <citation type="submission" date="2023-08" db="EMBL/GenBank/DDBJ databases">
        <title>Draft sequence of the Babesia gibsoni genome.</title>
        <authorList>
            <person name="Yamagishi J.Y."/>
            <person name="Xuan X.X."/>
        </authorList>
    </citation>
    <scope>NUCLEOTIDE SEQUENCE</scope>
    <source>
        <strain evidence="7">Azabu</strain>
    </source>
</reference>
<dbReference type="Gene3D" id="1.20.120.1900">
    <property type="entry name" value="Gamma-tubulin complex, C-terminal domain"/>
    <property type="match status" value="1"/>
</dbReference>
<organism evidence="7 8">
    <name type="scientific">Babesia gibsoni</name>
    <dbReference type="NCBI Taxonomy" id="33632"/>
    <lineage>
        <taxon>Eukaryota</taxon>
        <taxon>Sar</taxon>
        <taxon>Alveolata</taxon>
        <taxon>Apicomplexa</taxon>
        <taxon>Aconoidasida</taxon>
        <taxon>Piroplasmida</taxon>
        <taxon>Babesiidae</taxon>
        <taxon>Babesia</taxon>
    </lineage>
</organism>
<evidence type="ECO:0000256" key="4">
    <source>
        <dbReference type="ARBA" id="ARBA00023212"/>
    </source>
</evidence>
<evidence type="ECO:0000313" key="7">
    <source>
        <dbReference type="EMBL" id="KAK1441747.1"/>
    </source>
</evidence>
<dbReference type="GO" id="GO:0000278">
    <property type="term" value="P:mitotic cell cycle"/>
    <property type="evidence" value="ECO:0007669"/>
    <property type="project" value="TreeGrafter"/>
</dbReference>
<sequence>MLLAYHLSQINKEDILQYKLDRLRLAPDESLDSTDGIRAASRSTSHIVQLHRRLQRHLEERTITLLADCADLDPVEIDTNRIAADLEACCLENSSISLRRLKGMLYTGMQHFRRLPACLHLLLELKDNKEEPAKMTPPPKISPAPKKTEKAERVKSVKSAKRTPRRKKAEPVPAESSSDYSMETEEEDMSEDDIVSDSPSTPSVEMEPEKPEVSRVVTDRFEFAEIDEQDLVTDILFVIQGLEGRFIKRDKHGRFSLTSERKVSKGVRQLTNRICSLGQLYNSIINAALPSGIITHTLYQAVMDQIHQYNRLVNLLTSGRNNEPLNLRQLYVWVQQPYTRMRLLAVALDGAHGFSVDRIFTLYCSRGDAMGRELYNELLRKCMIPYLEVLLNWIYFGELQDSSGMFFVKKSKDRYKLSPSKVPKFIPSPLALACYEVGRCGSYCTQLKSKLHMKGEVDVPRLINQLCEEGPSWSIYVTAQRLGDIVRSIDSSKQLAQILINEHSLLGYIDRIKSHLALEHLVEDPDSEVFDDFEITKDYGFDIYVPKFNFPLNLILEDEKLNRETYIRNFRLNFLLERTLKVLSICWSEYSWNSRLSKGSLDLSRRLNWINICRNEMSHFCHVLQSGRNTQFLLERFTSPKGVTSVSPLTLRNIQEGYSALLSSMQPGNFLEVMEILECIVDYCKLVPRLFNKGAMQQLSSLVRDRQTPASIVDFIHNNIATSDMMKVLAHHAHRFRENVMLLLTTLAKQDADRRRFGAIVDYNHFYRLISVVET</sequence>
<dbReference type="GO" id="GO:0005874">
    <property type="term" value="C:microtubule"/>
    <property type="evidence" value="ECO:0007669"/>
    <property type="project" value="UniProtKB-KW"/>
</dbReference>
<keyword evidence="4" id="KW-0206">Cytoskeleton</keyword>
<comment type="caution">
    <text evidence="7">The sequence shown here is derived from an EMBL/GenBank/DDBJ whole genome shotgun (WGS) entry which is preliminary data.</text>
</comment>
<dbReference type="GO" id="GO:0031122">
    <property type="term" value="P:cytoplasmic microtubule organization"/>
    <property type="evidence" value="ECO:0007669"/>
    <property type="project" value="TreeGrafter"/>
</dbReference>
<dbReference type="Proteomes" id="UP001230268">
    <property type="component" value="Unassembled WGS sequence"/>
</dbReference>
<dbReference type="GO" id="GO:0000930">
    <property type="term" value="C:gamma-tubulin complex"/>
    <property type="evidence" value="ECO:0007669"/>
    <property type="project" value="TreeGrafter"/>
</dbReference>
<name>A0AAD8LP21_BABGI</name>
<dbReference type="GO" id="GO:0051225">
    <property type="term" value="P:spindle assembly"/>
    <property type="evidence" value="ECO:0007669"/>
    <property type="project" value="TreeGrafter"/>
</dbReference>
<comment type="subcellular location">
    <subcellularLocation>
        <location evidence="1">Cytoplasm</location>
        <location evidence="1">Cytoskeleton</location>
    </subcellularLocation>
</comment>
<dbReference type="GO" id="GO:0051321">
    <property type="term" value="P:meiotic cell cycle"/>
    <property type="evidence" value="ECO:0007669"/>
    <property type="project" value="TreeGrafter"/>
</dbReference>
<gene>
    <name evidence="7" type="ORF">BgAZ_500790</name>
</gene>
<dbReference type="InterPro" id="IPR007259">
    <property type="entry name" value="GCP"/>
</dbReference>
<accession>A0AAD8LP21</accession>
<evidence type="ECO:0000256" key="3">
    <source>
        <dbReference type="ARBA" id="ARBA00022701"/>
    </source>
</evidence>
<dbReference type="GO" id="GO:0051011">
    <property type="term" value="F:microtubule minus-end binding"/>
    <property type="evidence" value="ECO:0007669"/>
    <property type="project" value="TreeGrafter"/>
</dbReference>
<keyword evidence="2" id="KW-0963">Cytoplasm</keyword>
<dbReference type="AlphaFoldDB" id="A0AAD8LP21"/>
<evidence type="ECO:0000313" key="8">
    <source>
        <dbReference type="Proteomes" id="UP001230268"/>
    </source>
</evidence>
<feature type="compositionally biased region" description="Basic residues" evidence="5">
    <location>
        <begin position="156"/>
        <end position="168"/>
    </location>
</feature>
<dbReference type="EMBL" id="JAVEPI010000005">
    <property type="protein sequence ID" value="KAK1441747.1"/>
    <property type="molecule type" value="Genomic_DNA"/>
</dbReference>
<dbReference type="PANTHER" id="PTHR19302">
    <property type="entry name" value="GAMMA TUBULIN COMPLEX PROTEIN"/>
    <property type="match status" value="1"/>
</dbReference>
<dbReference type="GO" id="GO:0043015">
    <property type="term" value="F:gamma-tubulin binding"/>
    <property type="evidence" value="ECO:0007669"/>
    <property type="project" value="InterPro"/>
</dbReference>
<dbReference type="GO" id="GO:0000922">
    <property type="term" value="C:spindle pole"/>
    <property type="evidence" value="ECO:0007669"/>
    <property type="project" value="InterPro"/>
</dbReference>
<dbReference type="GO" id="GO:0007020">
    <property type="term" value="P:microtubule nucleation"/>
    <property type="evidence" value="ECO:0007669"/>
    <property type="project" value="InterPro"/>
</dbReference>
<feature type="domain" description="Gamma tubulin complex component protein N-terminal" evidence="6">
    <location>
        <begin position="232"/>
        <end position="480"/>
    </location>
</feature>
<evidence type="ECO:0000259" key="6">
    <source>
        <dbReference type="Pfam" id="PF17681"/>
    </source>
</evidence>
<evidence type="ECO:0000256" key="2">
    <source>
        <dbReference type="ARBA" id="ARBA00022490"/>
    </source>
</evidence>
<proteinExistence type="predicted"/>
<protein>
    <submittedName>
        <fullName evidence="7">Gamma tubulin complex like protein</fullName>
    </submittedName>
</protein>
<feature type="region of interest" description="Disordered" evidence="5">
    <location>
        <begin position="130"/>
        <end position="212"/>
    </location>
</feature>
<evidence type="ECO:0000256" key="1">
    <source>
        <dbReference type="ARBA" id="ARBA00004245"/>
    </source>
</evidence>
<dbReference type="InterPro" id="IPR042241">
    <property type="entry name" value="GCP_C_sf"/>
</dbReference>
<keyword evidence="8" id="KW-1185">Reference proteome</keyword>
<dbReference type="Pfam" id="PF17681">
    <property type="entry name" value="GCP_N_terminal"/>
    <property type="match status" value="1"/>
</dbReference>
<dbReference type="InterPro" id="IPR041470">
    <property type="entry name" value="GCP_N"/>
</dbReference>
<evidence type="ECO:0000256" key="5">
    <source>
        <dbReference type="SAM" id="MobiDB-lite"/>
    </source>
</evidence>